<feature type="transmembrane region" description="Helical" evidence="2">
    <location>
        <begin position="138"/>
        <end position="161"/>
    </location>
</feature>
<feature type="transmembrane region" description="Helical" evidence="2">
    <location>
        <begin position="63"/>
        <end position="88"/>
    </location>
</feature>
<feature type="transmembrane region" description="Helical" evidence="2">
    <location>
        <begin position="95"/>
        <end position="118"/>
    </location>
</feature>
<dbReference type="AlphaFoldDB" id="A0A251XWF0"/>
<evidence type="ECO:0000313" key="4">
    <source>
        <dbReference type="Proteomes" id="UP000195106"/>
    </source>
</evidence>
<evidence type="ECO:0000256" key="1">
    <source>
        <dbReference type="SAM" id="MobiDB-lite"/>
    </source>
</evidence>
<keyword evidence="2" id="KW-0472">Membrane</keyword>
<name>A0A251XWF0_9MICO</name>
<keyword evidence="2" id="KW-1133">Transmembrane helix</keyword>
<feature type="region of interest" description="Disordered" evidence="1">
    <location>
        <begin position="1"/>
        <end position="23"/>
    </location>
</feature>
<comment type="caution">
    <text evidence="3">The sequence shown here is derived from an EMBL/GenBank/DDBJ whole genome shotgun (WGS) entry which is preliminary data.</text>
</comment>
<reference evidence="3 4" key="1">
    <citation type="submission" date="2016-08" db="EMBL/GenBank/DDBJ databases">
        <title>Genome sequence of Clavibacter michiganensis spp. strain CASJ009.</title>
        <authorList>
            <person name="Thapa S.P."/>
            <person name="Coaker G."/>
        </authorList>
    </citation>
    <scope>NUCLEOTIDE SEQUENCE [LARGE SCALE GENOMIC DNA]</scope>
    <source>
        <strain evidence="3">CASJ009</strain>
    </source>
</reference>
<evidence type="ECO:0000256" key="2">
    <source>
        <dbReference type="SAM" id="Phobius"/>
    </source>
</evidence>
<keyword evidence="2" id="KW-0812">Transmembrane</keyword>
<evidence type="ECO:0000313" key="3">
    <source>
        <dbReference type="EMBL" id="OUE09846.1"/>
    </source>
</evidence>
<proteinExistence type="predicted"/>
<accession>A0A251XWF0</accession>
<gene>
    <name evidence="3" type="ORF">CMsap09_12940</name>
</gene>
<protein>
    <submittedName>
        <fullName evidence="3">Uncharacterized protein</fullName>
    </submittedName>
</protein>
<organism evidence="3 4">
    <name type="scientific">Clavibacter michiganensis</name>
    <dbReference type="NCBI Taxonomy" id="28447"/>
    <lineage>
        <taxon>Bacteria</taxon>
        <taxon>Bacillati</taxon>
        <taxon>Actinomycetota</taxon>
        <taxon>Actinomycetes</taxon>
        <taxon>Micrococcales</taxon>
        <taxon>Microbacteriaceae</taxon>
        <taxon>Clavibacter</taxon>
    </lineage>
</organism>
<dbReference type="EMBL" id="MDHJ01000001">
    <property type="protein sequence ID" value="OUE09846.1"/>
    <property type="molecule type" value="Genomic_DNA"/>
</dbReference>
<sequence length="175" mass="18184">MTGSPRTPADRGAPADRDGTTARSPRGMLAARAVLVAIGVVGLAAGVLTLLDTQRTDQVVGVAVFLLLAILVHDAILSPVVFAAGLLLRKAGRRLPAGALVIVQAGVVVMAVMTLVVVPEIRARAIGNDNPTILIADYAPRLALMWVATGVATAVVAALYARTRRQKDRPSTSQH</sequence>
<dbReference type="Proteomes" id="UP000195106">
    <property type="component" value="Unassembled WGS sequence"/>
</dbReference>
<feature type="transmembrane region" description="Helical" evidence="2">
    <location>
        <begin position="29"/>
        <end position="51"/>
    </location>
</feature>